<dbReference type="SMART" id="SM00304">
    <property type="entry name" value="HAMP"/>
    <property type="match status" value="2"/>
</dbReference>
<evidence type="ECO:0000256" key="5">
    <source>
        <dbReference type="ARBA" id="ARBA00029447"/>
    </source>
</evidence>
<evidence type="ECO:0000256" key="6">
    <source>
        <dbReference type="PROSITE-ProRule" id="PRU00284"/>
    </source>
</evidence>
<feature type="domain" description="HAMP" evidence="9">
    <location>
        <begin position="56"/>
        <end position="109"/>
    </location>
</feature>
<evidence type="ECO:0000259" key="9">
    <source>
        <dbReference type="PROSITE" id="PS50885"/>
    </source>
</evidence>
<evidence type="ECO:0000313" key="11">
    <source>
        <dbReference type="Proteomes" id="UP000199410"/>
    </source>
</evidence>
<comment type="caution">
    <text evidence="10">The sequence shown here is derived from an EMBL/GenBank/DDBJ whole genome shotgun (WGS) entry which is preliminary data.</text>
</comment>
<dbReference type="InterPro" id="IPR004090">
    <property type="entry name" value="Chemotax_Me-accpt_rcpt"/>
</dbReference>
<sequence>MSLRNKSLLGFSALNVLMIIILFLDLANVTTLEWLATVLTILGIAITLSYTVYVHFKVIQPIKQLTEAAQGITSGKLDTVVIEVHDNGEISQLAQSFLDMKNQLRTMTQKIASSSTDLSTSIEELSASTSEITLAVEEVDQQIEKTSDGLKQAAQSASESAHAMQETVDGIERITVATQDVFSHAKEANEIAGNGAAILHVAKEQMQFISSSTDKTSSLMQQLSTKMSDIKSMTDMITAITDQTNLLALNAAIEAARAGEHGKGFAVVAEEVRQLAEQSKHSATQIVDLVVGIEHDTKQVASSVEEDLKNVQQGVYVIDEATKSFGTITQHVSRMNNQLEDISATAEQLSSSANEVASTVITIADGMGRLSNYTESVLQSMDEQTASMQAVNHVTQDLSVQADSLQKLTNQFGA</sequence>
<dbReference type="AlphaFoldDB" id="A0A1H9AVS0"/>
<feature type="transmembrane region" description="Helical" evidence="7">
    <location>
        <begin position="7"/>
        <end position="28"/>
    </location>
</feature>
<name>A0A1H9AVS0_9BACI</name>
<dbReference type="Pfam" id="PF00672">
    <property type="entry name" value="HAMP"/>
    <property type="match status" value="1"/>
</dbReference>
<dbReference type="SUPFAM" id="SSF58104">
    <property type="entry name" value="Methyl-accepting chemotaxis protein (MCP) signaling domain"/>
    <property type="match status" value="1"/>
</dbReference>
<reference evidence="10 11" key="1">
    <citation type="submission" date="2016-10" db="EMBL/GenBank/DDBJ databases">
        <authorList>
            <person name="Varghese N."/>
            <person name="Submissions S."/>
        </authorList>
    </citation>
    <scope>NUCLEOTIDE SEQUENCE [LARGE SCALE GENOMIC DNA]</scope>
    <source>
        <strain evidence="10 11">TC-13</strain>
    </source>
</reference>
<dbReference type="PRINTS" id="PR00260">
    <property type="entry name" value="CHEMTRNSDUCR"/>
</dbReference>
<dbReference type="Gene3D" id="1.10.287.950">
    <property type="entry name" value="Methyl-accepting chemotaxis protein"/>
    <property type="match status" value="1"/>
</dbReference>
<evidence type="ECO:0000313" key="10">
    <source>
        <dbReference type="EMBL" id="SEP80513.1"/>
    </source>
</evidence>
<evidence type="ECO:0000259" key="8">
    <source>
        <dbReference type="PROSITE" id="PS50111"/>
    </source>
</evidence>
<proteinExistence type="inferred from homology"/>
<dbReference type="PROSITE" id="PS50111">
    <property type="entry name" value="CHEMOTAXIS_TRANSDUC_2"/>
    <property type="match status" value="1"/>
</dbReference>
<evidence type="ECO:0000256" key="3">
    <source>
        <dbReference type="ARBA" id="ARBA00023136"/>
    </source>
</evidence>
<keyword evidence="2" id="KW-1003">Cell membrane</keyword>
<dbReference type="GO" id="GO:0004888">
    <property type="term" value="F:transmembrane signaling receptor activity"/>
    <property type="evidence" value="ECO:0007669"/>
    <property type="project" value="InterPro"/>
</dbReference>
<dbReference type="Proteomes" id="UP000199410">
    <property type="component" value="Unassembled WGS sequence"/>
</dbReference>
<keyword evidence="7" id="KW-0812">Transmembrane</keyword>
<dbReference type="Gene3D" id="6.10.340.10">
    <property type="match status" value="1"/>
</dbReference>
<dbReference type="CDD" id="cd11386">
    <property type="entry name" value="MCP_signal"/>
    <property type="match status" value="1"/>
</dbReference>
<dbReference type="InterPro" id="IPR004089">
    <property type="entry name" value="MCPsignal_dom"/>
</dbReference>
<protein>
    <submittedName>
        <fullName evidence="10">Methyl-accepting chemotaxis protein</fullName>
    </submittedName>
</protein>
<comment type="similarity">
    <text evidence="5">Belongs to the methyl-accepting chemotaxis (MCP) protein family.</text>
</comment>
<dbReference type="PANTHER" id="PTHR32089:SF112">
    <property type="entry name" value="LYSOZYME-LIKE PROTEIN-RELATED"/>
    <property type="match status" value="1"/>
</dbReference>
<evidence type="ECO:0000256" key="4">
    <source>
        <dbReference type="ARBA" id="ARBA00023224"/>
    </source>
</evidence>
<dbReference type="EMBL" id="FOEL01000002">
    <property type="protein sequence ID" value="SEP80513.1"/>
    <property type="molecule type" value="Genomic_DNA"/>
</dbReference>
<feature type="domain" description="Methyl-accepting transducer" evidence="8">
    <location>
        <begin position="128"/>
        <end position="364"/>
    </location>
</feature>
<keyword evidence="4 6" id="KW-0807">Transducer</keyword>
<dbReference type="CDD" id="cd06225">
    <property type="entry name" value="HAMP"/>
    <property type="match status" value="1"/>
</dbReference>
<dbReference type="GO" id="GO:0007165">
    <property type="term" value="P:signal transduction"/>
    <property type="evidence" value="ECO:0007669"/>
    <property type="project" value="UniProtKB-KW"/>
</dbReference>
<keyword evidence="3 7" id="KW-0472">Membrane</keyword>
<feature type="transmembrane region" description="Helical" evidence="7">
    <location>
        <begin position="34"/>
        <end position="56"/>
    </location>
</feature>
<dbReference type="PROSITE" id="PS50885">
    <property type="entry name" value="HAMP"/>
    <property type="match status" value="1"/>
</dbReference>
<dbReference type="SMART" id="SM00283">
    <property type="entry name" value="MA"/>
    <property type="match status" value="1"/>
</dbReference>
<evidence type="ECO:0000256" key="7">
    <source>
        <dbReference type="SAM" id="Phobius"/>
    </source>
</evidence>
<evidence type="ECO:0000256" key="1">
    <source>
        <dbReference type="ARBA" id="ARBA00004236"/>
    </source>
</evidence>
<dbReference type="InterPro" id="IPR003660">
    <property type="entry name" value="HAMP_dom"/>
</dbReference>
<comment type="subcellular location">
    <subcellularLocation>
        <location evidence="1">Cell membrane</location>
    </subcellularLocation>
</comment>
<dbReference type="GO" id="GO:0006935">
    <property type="term" value="P:chemotaxis"/>
    <property type="evidence" value="ECO:0007669"/>
    <property type="project" value="InterPro"/>
</dbReference>
<keyword evidence="7" id="KW-1133">Transmembrane helix</keyword>
<dbReference type="PANTHER" id="PTHR32089">
    <property type="entry name" value="METHYL-ACCEPTING CHEMOTAXIS PROTEIN MCPB"/>
    <property type="match status" value="1"/>
</dbReference>
<accession>A0A1H9AVS0</accession>
<dbReference type="GO" id="GO:0005886">
    <property type="term" value="C:plasma membrane"/>
    <property type="evidence" value="ECO:0007669"/>
    <property type="project" value="UniProtKB-SubCell"/>
</dbReference>
<evidence type="ECO:0000256" key="2">
    <source>
        <dbReference type="ARBA" id="ARBA00022475"/>
    </source>
</evidence>
<dbReference type="RefSeq" id="WP_089984544.1">
    <property type="nucleotide sequence ID" value="NZ_FMVP01000002.1"/>
</dbReference>
<gene>
    <name evidence="10" type="ORF">SAMN02787113_00614</name>
</gene>
<dbReference type="Pfam" id="PF00015">
    <property type="entry name" value="MCPsignal"/>
    <property type="match status" value="1"/>
</dbReference>
<organism evidence="10 11">
    <name type="scientific">Lysinibacillus fusiformis</name>
    <dbReference type="NCBI Taxonomy" id="28031"/>
    <lineage>
        <taxon>Bacteria</taxon>
        <taxon>Bacillati</taxon>
        <taxon>Bacillota</taxon>
        <taxon>Bacilli</taxon>
        <taxon>Bacillales</taxon>
        <taxon>Bacillaceae</taxon>
        <taxon>Lysinibacillus</taxon>
    </lineage>
</organism>